<protein>
    <submittedName>
        <fullName evidence="1">Uncharacterized protein</fullName>
    </submittedName>
</protein>
<evidence type="ECO:0000313" key="1">
    <source>
        <dbReference type="EMBL" id="SVC44674.1"/>
    </source>
</evidence>
<proteinExistence type="predicted"/>
<reference evidence="1" key="1">
    <citation type="submission" date="2018-05" db="EMBL/GenBank/DDBJ databases">
        <authorList>
            <person name="Lanie J.A."/>
            <person name="Ng W.-L."/>
            <person name="Kazmierczak K.M."/>
            <person name="Andrzejewski T.M."/>
            <person name="Davidsen T.M."/>
            <person name="Wayne K.J."/>
            <person name="Tettelin H."/>
            <person name="Glass J.I."/>
            <person name="Rusch D."/>
            <person name="Podicherti R."/>
            <person name="Tsui H.-C.T."/>
            <person name="Winkler M.E."/>
        </authorList>
    </citation>
    <scope>NUCLEOTIDE SEQUENCE</scope>
</reference>
<accession>A0A382M6K6</accession>
<organism evidence="1">
    <name type="scientific">marine metagenome</name>
    <dbReference type="NCBI Taxonomy" id="408172"/>
    <lineage>
        <taxon>unclassified sequences</taxon>
        <taxon>metagenomes</taxon>
        <taxon>ecological metagenomes</taxon>
    </lineage>
</organism>
<dbReference type="AlphaFoldDB" id="A0A382M6K6"/>
<name>A0A382M6K6_9ZZZZ</name>
<feature type="non-terminal residue" evidence="1">
    <location>
        <position position="151"/>
    </location>
</feature>
<sequence length="151" mass="16870">MPRFPRSARILAFIIVASVPFIPDLQPPVERDLDLDIELVRAAEVRYRGITGTFDELTQAYALTAYDDAELLEWEAQPNPQNPETETLVTGHYRVSGVRAEADTILRAQALRASVDDRLSVTWQLSTLSSVQVTPADDFARDALTTLRNTI</sequence>
<gene>
    <name evidence="1" type="ORF">METZ01_LOCUS297528</name>
</gene>
<dbReference type="EMBL" id="UINC01091704">
    <property type="protein sequence ID" value="SVC44674.1"/>
    <property type="molecule type" value="Genomic_DNA"/>
</dbReference>